<reference evidence="4 5" key="1">
    <citation type="journal article" date="2010" name="Science">
        <title>Genomic comparison of the ants Camponotus floridanus and Harpegnathos saltator.</title>
        <authorList>
            <person name="Bonasio R."/>
            <person name="Zhang G."/>
            <person name="Ye C."/>
            <person name="Mutti N.S."/>
            <person name="Fang X."/>
            <person name="Qin N."/>
            <person name="Donahue G."/>
            <person name="Yang P."/>
            <person name="Li Q."/>
            <person name="Li C."/>
            <person name="Zhang P."/>
            <person name="Huang Z."/>
            <person name="Berger S.L."/>
            <person name="Reinberg D."/>
            <person name="Wang J."/>
            <person name="Liebig J."/>
        </authorList>
    </citation>
    <scope>NUCLEOTIDE SEQUENCE [LARGE SCALE GENOMIC DNA]</scope>
    <source>
        <strain evidence="4 5">R22 G/1</strain>
    </source>
</reference>
<evidence type="ECO:0000256" key="1">
    <source>
        <dbReference type="ARBA" id="ARBA00006407"/>
    </source>
</evidence>
<keyword evidence="2" id="KW-1133">Transmembrane helix</keyword>
<proteinExistence type="inferred from homology"/>
<dbReference type="EMBL" id="GL449784">
    <property type="protein sequence ID" value="EFN81994.1"/>
    <property type="molecule type" value="Genomic_DNA"/>
</dbReference>
<keyword evidence="5" id="KW-1185">Reference proteome</keyword>
<gene>
    <name evidence="4" type="ORF">EAI_15658</name>
</gene>
<dbReference type="OMA" id="ISHQFNA"/>
<organism evidence="5">
    <name type="scientific">Harpegnathos saltator</name>
    <name type="common">Jerdon's jumping ant</name>
    <dbReference type="NCBI Taxonomy" id="610380"/>
    <lineage>
        <taxon>Eukaryota</taxon>
        <taxon>Metazoa</taxon>
        <taxon>Ecdysozoa</taxon>
        <taxon>Arthropoda</taxon>
        <taxon>Hexapoda</taxon>
        <taxon>Insecta</taxon>
        <taxon>Pterygota</taxon>
        <taxon>Neoptera</taxon>
        <taxon>Endopterygota</taxon>
        <taxon>Hymenoptera</taxon>
        <taxon>Apocrita</taxon>
        <taxon>Aculeata</taxon>
        <taxon>Formicoidea</taxon>
        <taxon>Formicidae</taxon>
        <taxon>Ponerinae</taxon>
        <taxon>Ponerini</taxon>
        <taxon>Harpegnathos</taxon>
    </lineage>
</organism>
<dbReference type="PANTHER" id="PTHR12184:SF1">
    <property type="entry name" value="UBIQUINOL-CYTOCHROME-C REDUCTASE COMPLEX ASSEMBLY FACTOR 1"/>
    <property type="match status" value="1"/>
</dbReference>
<evidence type="ECO:0000259" key="3">
    <source>
        <dbReference type="Pfam" id="PF03981"/>
    </source>
</evidence>
<comment type="similarity">
    <text evidence="1">Belongs to the CBP3 family.</text>
</comment>
<sequence length="138" mass="16464">MLRQVDYNFFYEHFNMPDTLYSWFLVTELHVWMLMVRYMAEKKNGQFMRNEIVTAMWDDTKARTEKLGTISSNIKNKQIKEISDQFNAAIIGYDEGILSDDKVLAGALWRRFFCLECNNPEHIELLLTYVRIQVSFIF</sequence>
<dbReference type="GO" id="GO:0034551">
    <property type="term" value="P:mitochondrial respiratory chain complex III assembly"/>
    <property type="evidence" value="ECO:0007669"/>
    <property type="project" value="TreeGrafter"/>
</dbReference>
<evidence type="ECO:0000313" key="5">
    <source>
        <dbReference type="Proteomes" id="UP000008237"/>
    </source>
</evidence>
<evidence type="ECO:0000256" key="2">
    <source>
        <dbReference type="SAM" id="Phobius"/>
    </source>
</evidence>
<dbReference type="GO" id="GO:0005739">
    <property type="term" value="C:mitochondrion"/>
    <property type="evidence" value="ECO:0007669"/>
    <property type="project" value="TreeGrafter"/>
</dbReference>
<name>E2BQM9_HARSA</name>
<dbReference type="InParanoid" id="E2BQM9"/>
<protein>
    <submittedName>
        <fullName evidence="4">Ubiquinol-cytochrome c reductase complex chaperone CBP3-like protein</fullName>
    </submittedName>
</protein>
<dbReference type="FunCoup" id="E2BQM9">
    <property type="interactions" value="675"/>
</dbReference>
<keyword evidence="2" id="KW-0812">Transmembrane</keyword>
<feature type="transmembrane region" description="Helical" evidence="2">
    <location>
        <begin position="20"/>
        <end position="40"/>
    </location>
</feature>
<feature type="domain" description="Ubiquinol-cytochrome c chaperone" evidence="3">
    <location>
        <begin position="12"/>
        <end position="135"/>
    </location>
</feature>
<dbReference type="STRING" id="610380.E2BQM9"/>
<dbReference type="OrthoDB" id="4007at2759"/>
<dbReference type="Pfam" id="PF03981">
    <property type="entry name" value="Ubiq_cyt_C_chap"/>
    <property type="match status" value="1"/>
</dbReference>
<keyword evidence="2" id="KW-0472">Membrane</keyword>
<evidence type="ECO:0000313" key="4">
    <source>
        <dbReference type="EMBL" id="EFN81994.1"/>
    </source>
</evidence>
<accession>E2BQM9</accession>
<dbReference type="AlphaFoldDB" id="E2BQM9"/>
<dbReference type="Proteomes" id="UP000008237">
    <property type="component" value="Unassembled WGS sequence"/>
</dbReference>
<dbReference type="InterPro" id="IPR007129">
    <property type="entry name" value="Ubiqinol_cyt_c_chaperone_CPB3"/>
</dbReference>
<dbReference type="InterPro" id="IPR021150">
    <property type="entry name" value="Ubiq_cyt_c_chap"/>
</dbReference>
<dbReference type="PANTHER" id="PTHR12184">
    <property type="entry name" value="UBIQUINOL-CYTOCHROME C REDUCTASE COMPLEX ASSEMBLY FACTOR 1 FAMILY MEMBER"/>
    <property type="match status" value="1"/>
</dbReference>